<evidence type="ECO:0000313" key="2">
    <source>
        <dbReference type="EMBL" id="MFD2203002.1"/>
    </source>
</evidence>
<dbReference type="PANTHER" id="PTHR11236">
    <property type="entry name" value="AMINOBENZOATE/ANTHRANILATE SYNTHASE"/>
    <property type="match status" value="1"/>
</dbReference>
<dbReference type="InterPro" id="IPR005801">
    <property type="entry name" value="ADC_synthase"/>
</dbReference>
<dbReference type="InterPro" id="IPR019999">
    <property type="entry name" value="Anth_synth_I-like"/>
</dbReference>
<keyword evidence="3" id="KW-1185">Reference proteome</keyword>
<organism evidence="2 3">
    <name type="scientific">Shivajiella indica</name>
    <dbReference type="NCBI Taxonomy" id="872115"/>
    <lineage>
        <taxon>Bacteria</taxon>
        <taxon>Pseudomonadati</taxon>
        <taxon>Bacteroidota</taxon>
        <taxon>Cytophagia</taxon>
        <taxon>Cytophagales</taxon>
        <taxon>Cyclobacteriaceae</taxon>
        <taxon>Shivajiella</taxon>
    </lineage>
</organism>
<proteinExistence type="predicted"/>
<feature type="domain" description="Chorismate-utilising enzyme C-terminal" evidence="1">
    <location>
        <begin position="149"/>
        <end position="405"/>
    </location>
</feature>
<dbReference type="Gene3D" id="3.60.120.10">
    <property type="entry name" value="Anthranilate synthase"/>
    <property type="match status" value="1"/>
</dbReference>
<name>A0ABW5BA37_9BACT</name>
<dbReference type="Pfam" id="PF00425">
    <property type="entry name" value="Chorismate_bind"/>
    <property type="match status" value="1"/>
</dbReference>
<dbReference type="PANTHER" id="PTHR11236:SF50">
    <property type="entry name" value="AMINODEOXYCHORISMATE SYNTHASE COMPONENT 1"/>
    <property type="match status" value="1"/>
</dbReference>
<dbReference type="EMBL" id="JBHUIV010000020">
    <property type="protein sequence ID" value="MFD2203002.1"/>
    <property type="molecule type" value="Genomic_DNA"/>
</dbReference>
<dbReference type="SUPFAM" id="SSF56322">
    <property type="entry name" value="ADC synthase"/>
    <property type="match status" value="1"/>
</dbReference>
<evidence type="ECO:0000313" key="3">
    <source>
        <dbReference type="Proteomes" id="UP001597414"/>
    </source>
</evidence>
<reference evidence="3" key="1">
    <citation type="journal article" date="2019" name="Int. J. Syst. Evol. Microbiol.">
        <title>The Global Catalogue of Microorganisms (GCM) 10K type strain sequencing project: providing services to taxonomists for standard genome sequencing and annotation.</title>
        <authorList>
            <consortium name="The Broad Institute Genomics Platform"/>
            <consortium name="The Broad Institute Genome Sequencing Center for Infectious Disease"/>
            <person name="Wu L."/>
            <person name="Ma J."/>
        </authorList>
    </citation>
    <scope>NUCLEOTIDE SEQUENCE [LARGE SCALE GENOMIC DNA]</scope>
    <source>
        <strain evidence="3">KCTC 19812</strain>
    </source>
</reference>
<evidence type="ECO:0000259" key="1">
    <source>
        <dbReference type="Pfam" id="PF00425"/>
    </source>
</evidence>
<dbReference type="RefSeq" id="WP_380804758.1">
    <property type="nucleotide sequence ID" value="NZ_JBHUIV010000020.1"/>
</dbReference>
<accession>A0ABW5BA37</accession>
<sequence>MTKSYSIPIPSSEDWSFKLLSWLDLKFPNFAYFQNSGNNYPYGGFSHLIFAGSSTIGLKEIESYQGKRDTVGIVSFDYKNQIENLKSDNQVLIDLPDSEFLIPDLQIEIQDGLLIFDDADRMISSEEIFGASSSIPQNPLVQVQALTSYEKYLSDIEAIKEHIRSGDIYEMNYCMAFTFQDRQWDPIVGFLDLMRVSPMPFSVFYKSGDKYLICASPERFLKKTGKKLIAQPIKGTIKRGVDVHEDALLRNILLNSEKERAENLMIVDLIRNDLSKISETGSVQVEELFGVYPFAKVHQMISTVTAICNKGAKFKDIIHAAFPMGSMTGAPKIKCLELIEQYENFKRGWFSGSIGVIRTDGDFDFNVVIRSIVFDKDSGNGFFAVGSAITFDADAVYEYEECLLKASAILSILTSQN</sequence>
<dbReference type="PRINTS" id="PR00095">
    <property type="entry name" value="ANTSNTHASEI"/>
</dbReference>
<protein>
    <submittedName>
        <fullName evidence="2">Anthranilate synthase component I family protein</fullName>
    </submittedName>
</protein>
<dbReference type="InterPro" id="IPR015890">
    <property type="entry name" value="Chorismate_C"/>
</dbReference>
<comment type="caution">
    <text evidence="2">The sequence shown here is derived from an EMBL/GenBank/DDBJ whole genome shotgun (WGS) entry which is preliminary data.</text>
</comment>
<dbReference type="Proteomes" id="UP001597414">
    <property type="component" value="Unassembled WGS sequence"/>
</dbReference>
<gene>
    <name evidence="2" type="ORF">ACFSKV_15610</name>
</gene>